<keyword evidence="1" id="KW-0732">Signal</keyword>
<dbReference type="InterPro" id="IPR013830">
    <property type="entry name" value="SGNH_hydro"/>
</dbReference>
<dbReference type="SUPFAM" id="SSF52266">
    <property type="entry name" value="SGNH hydrolase"/>
    <property type="match status" value="1"/>
</dbReference>
<dbReference type="EMBL" id="FTOR01000010">
    <property type="protein sequence ID" value="SIT31046.1"/>
    <property type="molecule type" value="Genomic_DNA"/>
</dbReference>
<dbReference type="PANTHER" id="PTHR30383">
    <property type="entry name" value="THIOESTERASE 1/PROTEASE 1/LYSOPHOSPHOLIPASE L1"/>
    <property type="match status" value="1"/>
</dbReference>
<name>A0A1N7R7D7_9BACT</name>
<dbReference type="InterPro" id="IPR051532">
    <property type="entry name" value="Ester_Hydrolysis_Enzymes"/>
</dbReference>
<protein>
    <submittedName>
        <fullName evidence="3">Lysophospholipase L1</fullName>
    </submittedName>
</protein>
<reference evidence="4" key="1">
    <citation type="submission" date="2017-01" db="EMBL/GenBank/DDBJ databases">
        <authorList>
            <person name="Varghese N."/>
            <person name="Submissions S."/>
        </authorList>
    </citation>
    <scope>NUCLEOTIDE SEQUENCE [LARGE SCALE GENOMIC DNA]</scope>
    <source>
        <strain evidence="4">DSM 21054</strain>
    </source>
</reference>
<evidence type="ECO:0000259" key="2">
    <source>
        <dbReference type="Pfam" id="PF13472"/>
    </source>
</evidence>
<keyword evidence="4" id="KW-1185">Reference proteome</keyword>
<gene>
    <name evidence="3" type="ORF">SAMN05421788_11060</name>
</gene>
<feature type="chain" id="PRO_5012771929" evidence="1">
    <location>
        <begin position="33"/>
        <end position="232"/>
    </location>
</feature>
<evidence type="ECO:0000313" key="4">
    <source>
        <dbReference type="Proteomes" id="UP000186917"/>
    </source>
</evidence>
<proteinExistence type="predicted"/>
<dbReference type="GO" id="GO:0004622">
    <property type="term" value="F:phosphatidylcholine lysophospholipase activity"/>
    <property type="evidence" value="ECO:0007669"/>
    <property type="project" value="TreeGrafter"/>
</dbReference>
<organism evidence="3 4">
    <name type="scientific">Filimonas lacunae</name>
    <dbReference type="NCBI Taxonomy" id="477680"/>
    <lineage>
        <taxon>Bacteria</taxon>
        <taxon>Pseudomonadati</taxon>
        <taxon>Bacteroidota</taxon>
        <taxon>Chitinophagia</taxon>
        <taxon>Chitinophagales</taxon>
        <taxon>Chitinophagaceae</taxon>
        <taxon>Filimonas</taxon>
    </lineage>
</organism>
<feature type="signal peptide" evidence="1">
    <location>
        <begin position="1"/>
        <end position="32"/>
    </location>
</feature>
<dbReference type="Pfam" id="PF13472">
    <property type="entry name" value="Lipase_GDSL_2"/>
    <property type="match status" value="1"/>
</dbReference>
<evidence type="ECO:0000313" key="3">
    <source>
        <dbReference type="EMBL" id="SIT31046.1"/>
    </source>
</evidence>
<dbReference type="AlphaFoldDB" id="A0A1N7R7D7"/>
<dbReference type="Proteomes" id="UP000186917">
    <property type="component" value="Unassembled WGS sequence"/>
</dbReference>
<sequence length="232" mass="26530">MKNKSMNRTQWTRKGKQALLSLLLLVVTGVKAQQPPFWYDIQQFKKSDSVQMPAANSILFVGSSSFTKWTDMQTWFPNYTVINRGFGGSSLPDVIRYADDIIFPYQPKQIIVYCGDNDLAASDTVSAATVANRFIQLFQLIRNRMPAVEVDYVSIKPSPSRAKLMPKMVEANVLIKAFLRKQTHAGFIDVFTPMLNKKGQPREELFVEDRLHMNATGYKIWQQAIQPYLIKK</sequence>
<dbReference type="InterPro" id="IPR036514">
    <property type="entry name" value="SGNH_hydro_sf"/>
</dbReference>
<evidence type="ECO:0000256" key="1">
    <source>
        <dbReference type="SAM" id="SignalP"/>
    </source>
</evidence>
<dbReference type="Gene3D" id="3.40.50.1110">
    <property type="entry name" value="SGNH hydrolase"/>
    <property type="match status" value="1"/>
</dbReference>
<dbReference type="STRING" id="477680.SAMN05421788_11060"/>
<feature type="domain" description="SGNH hydrolase-type esterase" evidence="2">
    <location>
        <begin position="72"/>
        <end position="220"/>
    </location>
</feature>
<accession>A0A1N7R7D7</accession>
<dbReference type="PANTHER" id="PTHR30383:SF5">
    <property type="entry name" value="SGNH HYDROLASE-TYPE ESTERASE DOMAIN-CONTAINING PROTEIN"/>
    <property type="match status" value="1"/>
</dbReference>